<proteinExistence type="inferred from homology"/>
<evidence type="ECO:0000256" key="10">
    <source>
        <dbReference type="SAM" id="MobiDB-lite"/>
    </source>
</evidence>
<feature type="region of interest" description="Disordered" evidence="10">
    <location>
        <begin position="481"/>
        <end position="571"/>
    </location>
</feature>
<dbReference type="GO" id="GO:0060271">
    <property type="term" value="P:cilium assembly"/>
    <property type="evidence" value="ECO:0007669"/>
    <property type="project" value="TreeGrafter"/>
</dbReference>
<evidence type="ECO:0000256" key="8">
    <source>
        <dbReference type="ARBA" id="ARBA00023212"/>
    </source>
</evidence>
<comment type="subcellular location">
    <subcellularLocation>
        <location evidence="1">Cytoplasm</location>
        <location evidence="1">Cytoskeleton</location>
        <location evidence="1">Microtubule organizing center</location>
        <location evidence="1">Centrosome</location>
        <location evidence="1">Centriole</location>
    </subcellularLocation>
</comment>
<feature type="compositionally biased region" description="Basic and acidic residues" evidence="10">
    <location>
        <begin position="272"/>
        <end position="291"/>
    </location>
</feature>
<evidence type="ECO:0000313" key="11">
    <source>
        <dbReference type="EMBL" id="KAK2169496.1"/>
    </source>
</evidence>
<evidence type="ECO:0000256" key="5">
    <source>
        <dbReference type="ARBA" id="ARBA00022701"/>
    </source>
</evidence>
<keyword evidence="8" id="KW-0206">Cytoskeleton</keyword>
<feature type="compositionally biased region" description="Polar residues" evidence="10">
    <location>
        <begin position="529"/>
        <end position="560"/>
    </location>
</feature>
<feature type="region of interest" description="Disordered" evidence="10">
    <location>
        <begin position="271"/>
        <end position="294"/>
    </location>
</feature>
<feature type="coiled-coil region" evidence="9">
    <location>
        <begin position="738"/>
        <end position="804"/>
    </location>
</feature>
<feature type="compositionally biased region" description="Polar residues" evidence="10">
    <location>
        <begin position="136"/>
        <end position="150"/>
    </location>
</feature>
<dbReference type="Proteomes" id="UP001208570">
    <property type="component" value="Unassembled WGS sequence"/>
</dbReference>
<protein>
    <recommendedName>
        <fullName evidence="3">Centrosomal protein of 162 kDa</fullName>
    </recommendedName>
</protein>
<feature type="coiled-coil region" evidence="9">
    <location>
        <begin position="1318"/>
        <end position="1376"/>
    </location>
</feature>
<feature type="compositionally biased region" description="Polar residues" evidence="10">
    <location>
        <begin position="507"/>
        <end position="516"/>
    </location>
</feature>
<accession>A0AAD9NIG1</accession>
<dbReference type="EMBL" id="JAODUP010000009">
    <property type="protein sequence ID" value="KAK2169496.1"/>
    <property type="molecule type" value="Genomic_DNA"/>
</dbReference>
<keyword evidence="4" id="KW-0963">Cytoplasm</keyword>
<feature type="coiled-coil region" evidence="9">
    <location>
        <begin position="831"/>
        <end position="981"/>
    </location>
</feature>
<feature type="coiled-coil region" evidence="9">
    <location>
        <begin position="1241"/>
        <end position="1275"/>
    </location>
</feature>
<organism evidence="11 12">
    <name type="scientific">Paralvinella palmiformis</name>
    <dbReference type="NCBI Taxonomy" id="53620"/>
    <lineage>
        <taxon>Eukaryota</taxon>
        <taxon>Metazoa</taxon>
        <taxon>Spiralia</taxon>
        <taxon>Lophotrochozoa</taxon>
        <taxon>Annelida</taxon>
        <taxon>Polychaeta</taxon>
        <taxon>Sedentaria</taxon>
        <taxon>Canalipalpata</taxon>
        <taxon>Terebellida</taxon>
        <taxon>Terebelliformia</taxon>
        <taxon>Alvinellidae</taxon>
        <taxon>Paralvinella</taxon>
    </lineage>
</organism>
<dbReference type="PANTHER" id="PTHR34031:SF1">
    <property type="entry name" value="CENTROSOMAL PROTEIN OF 162 KDA"/>
    <property type="match status" value="1"/>
</dbReference>
<name>A0AAD9NIG1_9ANNE</name>
<feature type="compositionally biased region" description="Basic and acidic residues" evidence="10">
    <location>
        <begin position="518"/>
        <end position="527"/>
    </location>
</feature>
<evidence type="ECO:0000256" key="1">
    <source>
        <dbReference type="ARBA" id="ARBA00004114"/>
    </source>
</evidence>
<dbReference type="GO" id="GO:0005879">
    <property type="term" value="C:axonemal microtubule"/>
    <property type="evidence" value="ECO:0007669"/>
    <property type="project" value="TreeGrafter"/>
</dbReference>
<dbReference type="InterPro" id="IPR038774">
    <property type="entry name" value="CEP162-like"/>
</dbReference>
<dbReference type="GO" id="GO:0005814">
    <property type="term" value="C:centriole"/>
    <property type="evidence" value="ECO:0007669"/>
    <property type="project" value="UniProtKB-SubCell"/>
</dbReference>
<feature type="region of interest" description="Disordered" evidence="10">
    <location>
        <begin position="62"/>
        <end position="162"/>
    </location>
</feature>
<feature type="compositionally biased region" description="Basic and acidic residues" evidence="10">
    <location>
        <begin position="79"/>
        <end position="95"/>
    </location>
</feature>
<evidence type="ECO:0000313" key="12">
    <source>
        <dbReference type="Proteomes" id="UP001208570"/>
    </source>
</evidence>
<feature type="compositionally biased region" description="Basic and acidic residues" evidence="10">
    <location>
        <begin position="120"/>
        <end position="129"/>
    </location>
</feature>
<reference evidence="11" key="1">
    <citation type="journal article" date="2023" name="Mol. Biol. Evol.">
        <title>Third-Generation Sequencing Reveals the Adaptive Role of the Epigenome in Three Deep-Sea Polychaetes.</title>
        <authorList>
            <person name="Perez M."/>
            <person name="Aroh O."/>
            <person name="Sun Y."/>
            <person name="Lan Y."/>
            <person name="Juniper S.K."/>
            <person name="Young C.R."/>
            <person name="Angers B."/>
            <person name="Qian P.Y."/>
        </authorList>
    </citation>
    <scope>NUCLEOTIDE SEQUENCE</scope>
    <source>
        <strain evidence="11">P08H-3</strain>
    </source>
</reference>
<gene>
    <name evidence="11" type="ORF">LSH36_9g04014</name>
</gene>
<feature type="coiled-coil region" evidence="9">
    <location>
        <begin position="1011"/>
        <end position="1170"/>
    </location>
</feature>
<keyword evidence="12" id="KW-1185">Reference proteome</keyword>
<dbReference type="PANTHER" id="PTHR34031">
    <property type="entry name" value="CENTROSOMAL PROTEIN OF 162 KDA"/>
    <property type="match status" value="1"/>
</dbReference>
<evidence type="ECO:0000256" key="4">
    <source>
        <dbReference type="ARBA" id="ARBA00022490"/>
    </source>
</evidence>
<keyword evidence="5" id="KW-0493">Microtubule</keyword>
<evidence type="ECO:0000256" key="6">
    <source>
        <dbReference type="ARBA" id="ARBA00022794"/>
    </source>
</evidence>
<evidence type="ECO:0000256" key="9">
    <source>
        <dbReference type="SAM" id="Coils"/>
    </source>
</evidence>
<sequence>MSRSRKKGLNKNDMDEAFNAFLKESLSSEESSIDTARIMKFLDPKKNKKPNDNTWWMQHVEEEDEDCGLTATGSKFLKKKPEPSKETKPTQKSGEKSVSFSQDVRISRDSLDDESLGVRQSDDRFRERIPVPALSLGSSHSMTDDVSVTQHKSHGPGRETLDEIADKERFFKELEKNSNDTLDYSRLNKDLDGSTTLAVTSDNIEQYQGDIRPNNSRSPQFMKNRVPLRQEDASFDKDSGSKLSVEKKETDMLSKVALLDSLDSTLGTKIAGSRETKGSDDLTPGHHVDLHDDNDEHCDARVKRAHFEEDAAHPEDDTDGNKAMDSRGIMLKTTATGLCYTDTSREIEALHSAMRHQVGMETLDDTKDFTFKDTSTNQTQEITEIDGTGGFGLKPVAPSRHDKSHRTADDVLKEVQELTGQSADGTTGRKLYTLDEDNIDERGCDVSSGRGYLPTEDNEINISTISDGGYDVSPLEKFLPHGYGSDMHQASPNRSRSEVRGQDYELSDTSLPISTKRSTKDKGEKRSKFNSIKSSGYGQRTPSPKRSNSKTSQKTWNPSHIQKHKIKGTDSAAQVKKELASKGNVQESKMNTSPLADNHLIQSVQSFASYIQEQFASFNPPDGQLINKGVTLSDEVSASRQKMTALDREHKLVREVQEWQDQWKEERRMMSKIKAEMAATERDYRNRLEQMRIDHEQELFKIKQENYILSAKLAEDEQSRGHLAVNLDSLDGAKKEQVLLLEKEVREQEKLLASYQQENERLYQETKKMQQENKLIQEKMFKENQKLSADLAKLREELSTKEQQLRNKGLITSGVHQQLPVGGAVLGAGRITQLEAQLKQAKSREVSLKQEIDTLKQAKQELEQYIDELVQKMDQLERKLNDPVYSEAHQSKSNLLKYEKEIDRLKNKLRWYAENQELLDKDATKLKDKDEEIRKLKLKVESLQNETGKKQTEMRLKSKERVQDAKRIQDLERQVKEMETILRKRHPNSIPVLMWAASTAGDGNEHKAPSVVYLEKHILKLERELEEKDEEGKKSLRAVEQKYNMMKLQYEERIQSLEQQLSHDQLSHDHPHTHAVALQRELESTKERYKKRTAELEAELDKVKCELVSARNRESAACAAENRLMKEAESELGLRVKALQLEVANQEREKQQLQKVIERLQKEKSQLAVDISRTMSSATKAQGERLQNRLQSKTKVLSRGNKKPATSEADLQSGVTPLPKYVDGQINNKQYEPMVFAGRHISEILKENDELRQKIEMLELEVEQQRIKSHKLLAEYEAMTRQNHEEMDEKVAALHVVHQSEVHKLLSEQVMQHSTTKVAELQNKLDTQEVMLKHLHDQLSQNSVDRERLSMLAIRETTLEAKVKQLMDELRDAKQTHTPEMKHFLSLQDKIRDMEIRHAQRERELQSIIQHSRAMAHADMADEVNKWRRLVDSKNHELERFRIELDSILDVLKELQRQGVVLPSKGSSLAPSSYR</sequence>
<evidence type="ECO:0000256" key="2">
    <source>
        <dbReference type="ARBA" id="ARBA00009485"/>
    </source>
</evidence>
<comment type="similarity">
    <text evidence="2">Belongs to the CEP162 family.</text>
</comment>
<keyword evidence="7 9" id="KW-0175">Coiled coil</keyword>
<keyword evidence="6" id="KW-0970">Cilium biogenesis/degradation</keyword>
<feature type="region of interest" description="Disordered" evidence="10">
    <location>
        <begin position="1193"/>
        <end position="1212"/>
    </location>
</feature>
<evidence type="ECO:0000256" key="7">
    <source>
        <dbReference type="ARBA" id="ARBA00023054"/>
    </source>
</evidence>
<evidence type="ECO:0000256" key="3">
    <source>
        <dbReference type="ARBA" id="ARBA00021406"/>
    </source>
</evidence>
<comment type="caution">
    <text evidence="11">The sequence shown here is derived from an EMBL/GenBank/DDBJ whole genome shotgun (WGS) entry which is preliminary data.</text>
</comment>